<dbReference type="OrthoDB" id="9815829at2"/>
<dbReference type="PANTHER" id="PTHR43685">
    <property type="entry name" value="GLYCOSYLTRANSFERASE"/>
    <property type="match status" value="1"/>
</dbReference>
<dbReference type="RefSeq" id="WP_107213801.1">
    <property type="nucleotide sequence ID" value="NZ_KZ686268.1"/>
</dbReference>
<dbReference type="Pfam" id="PF00535">
    <property type="entry name" value="Glycos_transf_2"/>
    <property type="match status" value="1"/>
</dbReference>
<dbReference type="InterPro" id="IPR001173">
    <property type="entry name" value="Glyco_trans_2-like"/>
</dbReference>
<feature type="domain" description="Glycosyltransferase 2-like" evidence="4">
    <location>
        <begin position="7"/>
        <end position="135"/>
    </location>
</feature>
<dbReference type="InterPro" id="IPR029044">
    <property type="entry name" value="Nucleotide-diphossugar_trans"/>
</dbReference>
<comment type="similarity">
    <text evidence="1">Belongs to the glycosyltransferase 2 family.</text>
</comment>
<gene>
    <name evidence="5" type="ORF">C7T94_03865</name>
</gene>
<name>A0A2T3HN55_9SPHI</name>
<comment type="caution">
    <text evidence="5">The sequence shown here is derived from an EMBL/GenBank/DDBJ whole genome shotgun (WGS) entry which is preliminary data.</text>
</comment>
<dbReference type="Proteomes" id="UP000240912">
    <property type="component" value="Unassembled WGS sequence"/>
</dbReference>
<evidence type="ECO:0000313" key="5">
    <source>
        <dbReference type="EMBL" id="PST83892.1"/>
    </source>
</evidence>
<protein>
    <recommendedName>
        <fullName evidence="4">Glycosyltransferase 2-like domain-containing protein</fullName>
    </recommendedName>
</protein>
<organism evidence="5 6">
    <name type="scientific">Pedobacter yulinensis</name>
    <dbReference type="NCBI Taxonomy" id="2126353"/>
    <lineage>
        <taxon>Bacteria</taxon>
        <taxon>Pseudomonadati</taxon>
        <taxon>Bacteroidota</taxon>
        <taxon>Sphingobacteriia</taxon>
        <taxon>Sphingobacteriales</taxon>
        <taxon>Sphingobacteriaceae</taxon>
        <taxon>Pedobacter</taxon>
    </lineage>
</organism>
<keyword evidence="6" id="KW-1185">Reference proteome</keyword>
<evidence type="ECO:0000313" key="6">
    <source>
        <dbReference type="Proteomes" id="UP000240912"/>
    </source>
</evidence>
<dbReference type="EMBL" id="PYLS01000004">
    <property type="protein sequence ID" value="PST83892.1"/>
    <property type="molecule type" value="Genomic_DNA"/>
</dbReference>
<evidence type="ECO:0000256" key="2">
    <source>
        <dbReference type="ARBA" id="ARBA00022676"/>
    </source>
</evidence>
<dbReference type="AlphaFoldDB" id="A0A2T3HN55"/>
<evidence type="ECO:0000256" key="1">
    <source>
        <dbReference type="ARBA" id="ARBA00006739"/>
    </source>
</evidence>
<reference evidence="5 6" key="1">
    <citation type="submission" date="2018-03" db="EMBL/GenBank/DDBJ databases">
        <authorList>
            <person name="Keele B.F."/>
        </authorList>
    </citation>
    <scope>NUCLEOTIDE SEQUENCE [LARGE SCALE GENOMIC DNA]</scope>
    <source>
        <strain evidence="5 6">YL28-9</strain>
    </source>
</reference>
<dbReference type="Gene3D" id="3.90.550.10">
    <property type="entry name" value="Spore Coat Polysaccharide Biosynthesis Protein SpsA, Chain A"/>
    <property type="match status" value="1"/>
</dbReference>
<keyword evidence="3" id="KW-0808">Transferase</keyword>
<dbReference type="InterPro" id="IPR050834">
    <property type="entry name" value="Glycosyltransf_2"/>
</dbReference>
<dbReference type="SUPFAM" id="SSF53448">
    <property type="entry name" value="Nucleotide-diphospho-sugar transferases"/>
    <property type="match status" value="1"/>
</dbReference>
<sequence length="307" mass="35355">MQSPLVSVIMPYFNAMPYIAESIASILNQTYGNFELILVDDGSFDSSAYVVAGFKDSRLIHLRNETNLGITASLNIGLQMAKGEFIARMDADDVSHAERLQLQIDFLRENPSVDIVSGGIQFSETKRYQCYDYTNDILEILFLFENPISHPTAIWRKQRLLAHHISYDEHALFVEDYKLWIDCILSGLQFRILPTPVLTYRQHESQITKTRREKQFANFLRIAYLYLQAIFPEAVSFSAPKKFYSLVTNKVMDSQELSECIDFIDRLVELNQQKRELNAELFSGIMQAKKAQLLHFGYAKQADPSLR</sequence>
<dbReference type="GO" id="GO:0016757">
    <property type="term" value="F:glycosyltransferase activity"/>
    <property type="evidence" value="ECO:0007669"/>
    <property type="project" value="UniProtKB-KW"/>
</dbReference>
<evidence type="ECO:0000256" key="3">
    <source>
        <dbReference type="ARBA" id="ARBA00022679"/>
    </source>
</evidence>
<proteinExistence type="inferred from homology"/>
<dbReference type="PANTHER" id="PTHR43685:SF5">
    <property type="entry name" value="GLYCOSYLTRANSFERASE EPSE-RELATED"/>
    <property type="match status" value="1"/>
</dbReference>
<keyword evidence="2" id="KW-0328">Glycosyltransferase</keyword>
<accession>A0A2T3HN55</accession>
<evidence type="ECO:0000259" key="4">
    <source>
        <dbReference type="Pfam" id="PF00535"/>
    </source>
</evidence>